<dbReference type="AlphaFoldDB" id="A0A1E5VAL8"/>
<sequence>SQRGKKKKKQQQLQAIANMGASLSCFGSGGCYADEPPYEQLRRPSRKVRPSDEDGEPDVDMKASAFIARFLASTKFVEP</sequence>
<evidence type="ECO:0000256" key="1">
    <source>
        <dbReference type="SAM" id="MobiDB-lite"/>
    </source>
</evidence>
<comment type="caution">
    <text evidence="2">The sequence shown here is derived from an EMBL/GenBank/DDBJ whole genome shotgun (WGS) entry which is preliminary data.</text>
</comment>
<evidence type="ECO:0000313" key="3">
    <source>
        <dbReference type="Proteomes" id="UP000095767"/>
    </source>
</evidence>
<accession>A0A1E5VAL8</accession>
<protein>
    <submittedName>
        <fullName evidence="2">Uncharacterized protein</fullName>
    </submittedName>
</protein>
<dbReference type="Proteomes" id="UP000095767">
    <property type="component" value="Unassembled WGS sequence"/>
</dbReference>
<evidence type="ECO:0000313" key="2">
    <source>
        <dbReference type="EMBL" id="OEL22179.1"/>
    </source>
</evidence>
<keyword evidence="3" id="KW-1185">Reference proteome</keyword>
<proteinExistence type="predicted"/>
<organism evidence="2 3">
    <name type="scientific">Dichanthelium oligosanthes</name>
    <dbReference type="NCBI Taxonomy" id="888268"/>
    <lineage>
        <taxon>Eukaryota</taxon>
        <taxon>Viridiplantae</taxon>
        <taxon>Streptophyta</taxon>
        <taxon>Embryophyta</taxon>
        <taxon>Tracheophyta</taxon>
        <taxon>Spermatophyta</taxon>
        <taxon>Magnoliopsida</taxon>
        <taxon>Liliopsida</taxon>
        <taxon>Poales</taxon>
        <taxon>Poaceae</taxon>
        <taxon>PACMAD clade</taxon>
        <taxon>Panicoideae</taxon>
        <taxon>Panicodae</taxon>
        <taxon>Paniceae</taxon>
        <taxon>Dichantheliinae</taxon>
        <taxon>Dichanthelium</taxon>
    </lineage>
</organism>
<feature type="non-terminal residue" evidence="2">
    <location>
        <position position="1"/>
    </location>
</feature>
<gene>
    <name evidence="2" type="ORF">BAE44_0016803</name>
</gene>
<name>A0A1E5VAL8_9POAL</name>
<reference evidence="2 3" key="1">
    <citation type="submission" date="2016-09" db="EMBL/GenBank/DDBJ databases">
        <title>The draft genome of Dichanthelium oligosanthes: A C3 panicoid grass species.</title>
        <authorList>
            <person name="Studer A.J."/>
            <person name="Schnable J.C."/>
            <person name="Brutnell T.P."/>
        </authorList>
    </citation>
    <scope>NUCLEOTIDE SEQUENCE [LARGE SCALE GENOMIC DNA]</scope>
    <source>
        <strain evidence="3">cv. Kellogg 1175</strain>
        <tissue evidence="2">Leaf</tissue>
    </source>
</reference>
<feature type="region of interest" description="Disordered" evidence="1">
    <location>
        <begin position="36"/>
        <end position="60"/>
    </location>
</feature>
<dbReference type="EMBL" id="LWDX02046095">
    <property type="protein sequence ID" value="OEL22179.1"/>
    <property type="molecule type" value="Genomic_DNA"/>
</dbReference>
<dbReference type="OrthoDB" id="654716at2759"/>